<dbReference type="Gene3D" id="3.30.230.10">
    <property type="match status" value="1"/>
</dbReference>
<evidence type="ECO:0000259" key="12">
    <source>
        <dbReference type="Pfam" id="PF00288"/>
    </source>
</evidence>
<dbReference type="UniPathway" id="UPA00050">
    <property type="reaction ID" value="UER00064"/>
</dbReference>
<dbReference type="GO" id="GO:0009092">
    <property type="term" value="P:homoserine metabolic process"/>
    <property type="evidence" value="ECO:0007669"/>
    <property type="project" value="EnsemblFungi"/>
</dbReference>
<dbReference type="PANTHER" id="PTHR20861">
    <property type="entry name" value="HOMOSERINE/4-DIPHOSPHOCYTIDYL-2-C-METHYL-D-ERYTHRITOL KINASE"/>
    <property type="match status" value="1"/>
</dbReference>
<dbReference type="EC" id="2.7.1.39" evidence="3"/>
<dbReference type="Gene3D" id="3.30.70.890">
    <property type="entry name" value="GHMP kinase, C-terminal domain"/>
    <property type="match status" value="1"/>
</dbReference>
<dbReference type="GO" id="GO:0005524">
    <property type="term" value="F:ATP binding"/>
    <property type="evidence" value="ECO:0007669"/>
    <property type="project" value="UniProtKB-KW"/>
</dbReference>
<comment type="similarity">
    <text evidence="2">Belongs to the GHMP kinase family. Homoserine kinase subfamily.</text>
</comment>
<dbReference type="GO" id="GO:0004413">
    <property type="term" value="F:homoserine kinase activity"/>
    <property type="evidence" value="ECO:0007669"/>
    <property type="project" value="UniProtKB-EC"/>
</dbReference>
<dbReference type="SUPFAM" id="SSF55060">
    <property type="entry name" value="GHMP Kinase, C-terminal domain"/>
    <property type="match status" value="1"/>
</dbReference>
<keyword evidence="6" id="KW-0808">Transferase</keyword>
<dbReference type="InterPro" id="IPR036554">
    <property type="entry name" value="GHMP_kinase_C_sf"/>
</dbReference>
<dbReference type="HAMAP" id="MF_00384">
    <property type="entry name" value="Homoser_kinase"/>
    <property type="match status" value="1"/>
</dbReference>
<dbReference type="PROSITE" id="PS00627">
    <property type="entry name" value="GHMP_KINASES_ATP"/>
    <property type="match status" value="1"/>
</dbReference>
<comment type="pathway">
    <text evidence="1">Amino-acid biosynthesis; L-threonine biosynthesis; L-threonine from L-aspartate: step 4/5.</text>
</comment>
<keyword evidence="10" id="KW-0067">ATP-binding</keyword>
<evidence type="ECO:0000256" key="5">
    <source>
        <dbReference type="ARBA" id="ARBA00022605"/>
    </source>
</evidence>
<evidence type="ECO:0000256" key="4">
    <source>
        <dbReference type="ARBA" id="ARBA00017858"/>
    </source>
</evidence>
<dbReference type="InterPro" id="IPR000870">
    <property type="entry name" value="Homoserine_kinase"/>
</dbReference>
<reference evidence="13 14" key="1">
    <citation type="journal article" date="2017" name="Mycologia">
        <title>Bifiguratus adelaidae, gen. et sp. nov., a new member of Mucoromycotina in endophytic and soil-dwelling habitats.</title>
        <authorList>
            <person name="Torres-Cruz T.J."/>
            <person name="Billingsley Tobias T.L."/>
            <person name="Almatruk M."/>
            <person name="Hesse C."/>
            <person name="Kuske C.R."/>
            <person name="Desiro A."/>
            <person name="Benucci G.M."/>
            <person name="Bonito G."/>
            <person name="Stajich J.E."/>
            <person name="Dunlap C."/>
            <person name="Arnold A.E."/>
            <person name="Porras-Alfaro A."/>
        </authorList>
    </citation>
    <scope>NUCLEOTIDE SEQUENCE [LARGE SCALE GENOMIC DNA]</scope>
    <source>
        <strain evidence="13 14">AZ0501</strain>
    </source>
</reference>
<keyword evidence="5" id="KW-0028">Amino-acid biosynthesis</keyword>
<evidence type="ECO:0000256" key="11">
    <source>
        <dbReference type="ARBA" id="ARBA00049913"/>
    </source>
</evidence>
<gene>
    <name evidence="13" type="ORF">BZG36_05053</name>
</gene>
<evidence type="ECO:0000256" key="6">
    <source>
        <dbReference type="ARBA" id="ARBA00022679"/>
    </source>
</evidence>
<accession>A0A261XYQ8</accession>
<protein>
    <recommendedName>
        <fullName evidence="4">Homoserine kinase</fullName>
        <ecNumber evidence="3">2.7.1.39</ecNumber>
    </recommendedName>
</protein>
<keyword evidence="9" id="KW-0418">Kinase</keyword>
<dbReference type="InterPro" id="IPR006203">
    <property type="entry name" value="GHMP_knse_ATP-bd_CS"/>
</dbReference>
<keyword evidence="14" id="KW-1185">Reference proteome</keyword>
<dbReference type="SUPFAM" id="SSF54211">
    <property type="entry name" value="Ribosomal protein S5 domain 2-like"/>
    <property type="match status" value="1"/>
</dbReference>
<dbReference type="EMBL" id="MVBO01000082">
    <property type="protein sequence ID" value="OZJ03506.1"/>
    <property type="molecule type" value="Genomic_DNA"/>
</dbReference>
<dbReference type="AlphaFoldDB" id="A0A261XYQ8"/>
<evidence type="ECO:0000256" key="1">
    <source>
        <dbReference type="ARBA" id="ARBA00005015"/>
    </source>
</evidence>
<dbReference type="PIRSF" id="PIRSF000676">
    <property type="entry name" value="Homoser_kin"/>
    <property type="match status" value="1"/>
</dbReference>
<dbReference type="InterPro" id="IPR006204">
    <property type="entry name" value="GHMP_kinase_N_dom"/>
</dbReference>
<proteinExistence type="inferred from homology"/>
<evidence type="ECO:0000256" key="7">
    <source>
        <dbReference type="ARBA" id="ARBA00022697"/>
    </source>
</evidence>
<dbReference type="Proteomes" id="UP000242875">
    <property type="component" value="Unassembled WGS sequence"/>
</dbReference>
<keyword evidence="8" id="KW-0547">Nucleotide-binding</keyword>
<evidence type="ECO:0000313" key="13">
    <source>
        <dbReference type="EMBL" id="OZJ03506.1"/>
    </source>
</evidence>
<organism evidence="13 14">
    <name type="scientific">Bifiguratus adelaidae</name>
    <dbReference type="NCBI Taxonomy" id="1938954"/>
    <lineage>
        <taxon>Eukaryota</taxon>
        <taxon>Fungi</taxon>
        <taxon>Fungi incertae sedis</taxon>
        <taxon>Mucoromycota</taxon>
        <taxon>Mucoromycotina</taxon>
        <taxon>Endogonomycetes</taxon>
        <taxon>Endogonales</taxon>
        <taxon>Endogonales incertae sedis</taxon>
        <taxon>Bifiguratus</taxon>
    </lineage>
</organism>
<dbReference type="OrthoDB" id="195231at2759"/>
<evidence type="ECO:0000256" key="2">
    <source>
        <dbReference type="ARBA" id="ARBA00007370"/>
    </source>
</evidence>
<evidence type="ECO:0000256" key="3">
    <source>
        <dbReference type="ARBA" id="ARBA00012078"/>
    </source>
</evidence>
<evidence type="ECO:0000256" key="8">
    <source>
        <dbReference type="ARBA" id="ARBA00022741"/>
    </source>
</evidence>
<dbReference type="Pfam" id="PF00288">
    <property type="entry name" value="GHMP_kinases_N"/>
    <property type="match status" value="1"/>
</dbReference>
<dbReference type="PANTHER" id="PTHR20861:SF1">
    <property type="entry name" value="HOMOSERINE KINASE"/>
    <property type="match status" value="1"/>
</dbReference>
<keyword evidence="7" id="KW-0791">Threonine biosynthesis</keyword>
<comment type="catalytic activity">
    <reaction evidence="11">
        <text>L-homoserine + ATP = O-phospho-L-homoserine + ADP + H(+)</text>
        <dbReference type="Rhea" id="RHEA:13985"/>
        <dbReference type="ChEBI" id="CHEBI:15378"/>
        <dbReference type="ChEBI" id="CHEBI:30616"/>
        <dbReference type="ChEBI" id="CHEBI:57476"/>
        <dbReference type="ChEBI" id="CHEBI:57590"/>
        <dbReference type="ChEBI" id="CHEBI:456216"/>
        <dbReference type="EC" id="2.7.1.39"/>
    </reaction>
    <physiologicalReaction direction="left-to-right" evidence="11">
        <dbReference type="Rhea" id="RHEA:13986"/>
    </physiologicalReaction>
</comment>
<sequence>MTRRVRITVPCSTANIGPGFDVLGASLSLYLTLDVSWLDGPTPAATSVPVTPYAQVTYSGEGTKDVSLDPSQNLITRTALYVLRSQGVMAFPAQLSIHAHNDIPLGRGLGSSGAAVVAGVMLGDVLGGFNMSKDRMLDYCLMVERHPDNVAAALIGGFVASYLRELSPEDTEAKSIPLSETLDHPMMGKRDKPPQPPHGIGHYIKLNWQPEIKAIAIIPKFEVATAKARAVLPTSYDRPDVVFNFQRLAVLTSALGRSPPDADLIWQAMQDKIHQPYRKHLIPGLPEVFATITPKTYPGFLGVCLSGAGPTILALAVDNFEQIAANVQQVLKNTGGIDSTWTLLELEARGAHVQDLLPQ</sequence>
<feature type="domain" description="GHMP kinase N-terminal" evidence="12">
    <location>
        <begin position="73"/>
        <end position="157"/>
    </location>
</feature>
<dbReference type="PRINTS" id="PR00958">
    <property type="entry name" value="HOMSERKINASE"/>
</dbReference>
<evidence type="ECO:0000313" key="14">
    <source>
        <dbReference type="Proteomes" id="UP000242875"/>
    </source>
</evidence>
<dbReference type="InterPro" id="IPR014721">
    <property type="entry name" value="Ribsml_uS5_D2-typ_fold_subgr"/>
</dbReference>
<dbReference type="NCBIfam" id="TIGR00191">
    <property type="entry name" value="thrB"/>
    <property type="match status" value="1"/>
</dbReference>
<evidence type="ECO:0000256" key="10">
    <source>
        <dbReference type="ARBA" id="ARBA00022840"/>
    </source>
</evidence>
<dbReference type="GO" id="GO:0009088">
    <property type="term" value="P:threonine biosynthetic process"/>
    <property type="evidence" value="ECO:0007669"/>
    <property type="project" value="UniProtKB-UniPathway"/>
</dbReference>
<dbReference type="InterPro" id="IPR020568">
    <property type="entry name" value="Ribosomal_Su5_D2-typ_SF"/>
</dbReference>
<evidence type="ECO:0000256" key="9">
    <source>
        <dbReference type="ARBA" id="ARBA00022777"/>
    </source>
</evidence>
<name>A0A261XYQ8_9FUNG</name>
<comment type="caution">
    <text evidence="13">The sequence shown here is derived from an EMBL/GenBank/DDBJ whole genome shotgun (WGS) entry which is preliminary data.</text>
</comment>